<evidence type="ECO:0000313" key="2">
    <source>
        <dbReference type="EMBL" id="KAL1266603.1"/>
    </source>
</evidence>
<dbReference type="Proteomes" id="UP001558613">
    <property type="component" value="Unassembled WGS sequence"/>
</dbReference>
<comment type="caution">
    <text evidence="2">The sequence shown here is derived from an EMBL/GenBank/DDBJ whole genome shotgun (WGS) entry which is preliminary data.</text>
</comment>
<evidence type="ECO:0000256" key="1">
    <source>
        <dbReference type="SAM" id="MobiDB-lite"/>
    </source>
</evidence>
<proteinExistence type="predicted"/>
<protein>
    <submittedName>
        <fullName evidence="2">Uncharacterized protein</fullName>
    </submittedName>
</protein>
<sequence>MQSFDRPSNHHAEARSPGQPTPHSPPETLSVPQRERGRLREEVVKDTSMGSGENLGMTEGVSPDMFKGCQKSLRGKPALNHLCSILSPTSLIPPLAFSFSLTLMAAAPGQGLIDACLQFD</sequence>
<organism evidence="2 3">
    <name type="scientific">Cirrhinus molitorella</name>
    <name type="common">mud carp</name>
    <dbReference type="NCBI Taxonomy" id="172907"/>
    <lineage>
        <taxon>Eukaryota</taxon>
        <taxon>Metazoa</taxon>
        <taxon>Chordata</taxon>
        <taxon>Craniata</taxon>
        <taxon>Vertebrata</taxon>
        <taxon>Euteleostomi</taxon>
        <taxon>Actinopterygii</taxon>
        <taxon>Neopterygii</taxon>
        <taxon>Teleostei</taxon>
        <taxon>Ostariophysi</taxon>
        <taxon>Cypriniformes</taxon>
        <taxon>Cyprinidae</taxon>
        <taxon>Labeoninae</taxon>
        <taxon>Labeonini</taxon>
        <taxon>Cirrhinus</taxon>
    </lineage>
</organism>
<reference evidence="2 3" key="1">
    <citation type="submission" date="2023-09" db="EMBL/GenBank/DDBJ databases">
        <authorList>
            <person name="Wang M."/>
        </authorList>
    </citation>
    <scope>NUCLEOTIDE SEQUENCE [LARGE SCALE GENOMIC DNA]</scope>
    <source>
        <strain evidence="2">GT-2023</strain>
        <tissue evidence="2">Liver</tissue>
    </source>
</reference>
<evidence type="ECO:0000313" key="3">
    <source>
        <dbReference type="Proteomes" id="UP001558613"/>
    </source>
</evidence>
<accession>A0ABR3MPQ6</accession>
<name>A0ABR3MPQ6_9TELE</name>
<feature type="compositionally biased region" description="Basic and acidic residues" evidence="1">
    <location>
        <begin position="33"/>
        <end position="45"/>
    </location>
</feature>
<feature type="region of interest" description="Disordered" evidence="1">
    <location>
        <begin position="1"/>
        <end position="63"/>
    </location>
</feature>
<keyword evidence="3" id="KW-1185">Reference proteome</keyword>
<dbReference type="EMBL" id="JAYMGO010000010">
    <property type="protein sequence ID" value="KAL1266603.1"/>
    <property type="molecule type" value="Genomic_DNA"/>
</dbReference>
<gene>
    <name evidence="2" type="ORF">QQF64_002278</name>
</gene>